<dbReference type="Pfam" id="PF03184">
    <property type="entry name" value="DDE_1"/>
    <property type="match status" value="1"/>
</dbReference>
<evidence type="ECO:0000313" key="3">
    <source>
        <dbReference type="RefSeq" id="XP_065658725.1"/>
    </source>
</evidence>
<dbReference type="Proteomes" id="UP001652625">
    <property type="component" value="Chromosome 08"/>
</dbReference>
<dbReference type="GeneID" id="136083252"/>
<name>A0ABM4CAM9_HYDVU</name>
<dbReference type="PANTHER" id="PTHR19303:SF74">
    <property type="entry name" value="POGO TRANSPOSABLE ELEMENT WITH KRAB DOMAIN"/>
    <property type="match status" value="1"/>
</dbReference>
<proteinExistence type="predicted"/>
<keyword evidence="2" id="KW-1185">Reference proteome</keyword>
<dbReference type="InterPro" id="IPR036397">
    <property type="entry name" value="RNaseH_sf"/>
</dbReference>
<gene>
    <name evidence="3" type="primary">LOC136083252</name>
</gene>
<dbReference type="InterPro" id="IPR050863">
    <property type="entry name" value="CenT-Element_Derived"/>
</dbReference>
<dbReference type="PANTHER" id="PTHR19303">
    <property type="entry name" value="TRANSPOSON"/>
    <property type="match status" value="1"/>
</dbReference>
<dbReference type="InterPro" id="IPR004875">
    <property type="entry name" value="DDE_SF_endonuclease_dom"/>
</dbReference>
<protein>
    <submittedName>
        <fullName evidence="3">Uncharacterized protein LOC136083252</fullName>
    </submittedName>
</protein>
<evidence type="ECO:0000313" key="2">
    <source>
        <dbReference type="Proteomes" id="UP001652625"/>
    </source>
</evidence>
<feature type="domain" description="DDE-1" evidence="1">
    <location>
        <begin position="220"/>
        <end position="345"/>
    </location>
</feature>
<dbReference type="RefSeq" id="XP_065658725.1">
    <property type="nucleotide sequence ID" value="XM_065802653.1"/>
</dbReference>
<organism evidence="2 3">
    <name type="scientific">Hydra vulgaris</name>
    <name type="common">Hydra</name>
    <name type="synonym">Hydra attenuata</name>
    <dbReference type="NCBI Taxonomy" id="6087"/>
    <lineage>
        <taxon>Eukaryota</taxon>
        <taxon>Metazoa</taxon>
        <taxon>Cnidaria</taxon>
        <taxon>Hydrozoa</taxon>
        <taxon>Hydroidolina</taxon>
        <taxon>Anthoathecata</taxon>
        <taxon>Aplanulata</taxon>
        <taxon>Hydridae</taxon>
        <taxon>Hydra</taxon>
    </lineage>
</organism>
<accession>A0ABM4CAM9</accession>
<evidence type="ECO:0000259" key="1">
    <source>
        <dbReference type="Pfam" id="PF03184"/>
    </source>
</evidence>
<reference evidence="3" key="1">
    <citation type="submission" date="2025-08" db="UniProtKB">
        <authorList>
            <consortium name="RefSeq"/>
        </authorList>
    </citation>
    <scope>IDENTIFICATION</scope>
</reference>
<dbReference type="Gene3D" id="3.30.420.10">
    <property type="entry name" value="Ribonuclease H-like superfamily/Ribonuclease H"/>
    <property type="match status" value="1"/>
</dbReference>
<sequence>MTVGWLKEAHKWMAEAHTDGWLKEAHKWLVTVMQHVSVTGKAAFKYDIPFLTLIGHKNNNNASFKGSGLTTVLSQQTESIMVHAFKFLCDWGYGLTRNDVMEFVCGYLLCTNQSGLFKKGRPGKDWFHVFINRWSKEISTRKTHTVASDRAASYTQEIIDNYFKVVTKQYQLSGITSGCHIWNCDETGFCGDQGKVTVVCRKGAKRVLKLTGNNEKIHYTVNNYCNADGYFTPPFVVYKAKRNFRAEWASGGPTGTKYSISKPDWMEHDTFIEWLKEVYIPECQAISGTHILHLDRHTPHVSLAAVLLCRENNIILICLPAHSSQILQPLDKGVYCRVKQVWKVYESGKCFTHLHALAGFEYTGLFPLNKNKINQQALDISETFNQPTSSTRLRTIKSLALSSELETKASRQPNIPKIARQSITEQGVADHLKKREEVEQLKLAEKQAKKSKTICKLIMPLPNPAEKEVTQNVEPIQPKEEKLLNAESVKKNYIRT</sequence>